<dbReference type="AlphaFoldDB" id="A0A8S9VDR3"/>
<sequence>MNPAERMRRSARKRVPPESDSDSDYNVDDENSVSDGSEFALGTTSSSTEHSDKSSRSEDLLPQHSTPPLPGRTVFESWDAFDTYIRTYQAESTR</sequence>
<feature type="compositionally biased region" description="Acidic residues" evidence="1">
    <location>
        <begin position="19"/>
        <end position="32"/>
    </location>
</feature>
<proteinExistence type="predicted"/>
<protein>
    <submittedName>
        <fullName evidence="2">Uncharacterized protein</fullName>
    </submittedName>
</protein>
<evidence type="ECO:0000313" key="3">
    <source>
        <dbReference type="Proteomes" id="UP000704712"/>
    </source>
</evidence>
<evidence type="ECO:0000313" key="2">
    <source>
        <dbReference type="EMBL" id="KAF4149584.1"/>
    </source>
</evidence>
<evidence type="ECO:0000256" key="1">
    <source>
        <dbReference type="SAM" id="MobiDB-lite"/>
    </source>
</evidence>
<gene>
    <name evidence="2" type="ORF">GN958_ATG01227</name>
</gene>
<reference evidence="2" key="1">
    <citation type="submission" date="2020-03" db="EMBL/GenBank/DDBJ databases">
        <title>Hybrid Assembly of Korean Phytophthora infestans isolates.</title>
        <authorList>
            <person name="Prokchorchik M."/>
            <person name="Lee Y."/>
            <person name="Seo J."/>
            <person name="Cho J.-H."/>
            <person name="Park Y.-E."/>
            <person name="Jang D.-C."/>
            <person name="Im J.-S."/>
            <person name="Choi J.-G."/>
            <person name="Park H.-J."/>
            <person name="Lee G.-B."/>
            <person name="Lee Y.-G."/>
            <person name="Hong S.-Y."/>
            <person name="Cho K."/>
            <person name="Sohn K.H."/>
        </authorList>
    </citation>
    <scope>NUCLEOTIDE SEQUENCE</scope>
    <source>
        <strain evidence="2">KR_2_A2</strain>
    </source>
</reference>
<feature type="region of interest" description="Disordered" evidence="1">
    <location>
        <begin position="1"/>
        <end position="74"/>
    </location>
</feature>
<name>A0A8S9VDR3_PHYIN</name>
<dbReference type="EMBL" id="JAACNO010000152">
    <property type="protein sequence ID" value="KAF4149584.1"/>
    <property type="molecule type" value="Genomic_DNA"/>
</dbReference>
<dbReference type="Proteomes" id="UP000704712">
    <property type="component" value="Unassembled WGS sequence"/>
</dbReference>
<comment type="caution">
    <text evidence="2">The sequence shown here is derived from an EMBL/GenBank/DDBJ whole genome shotgun (WGS) entry which is preliminary data.</text>
</comment>
<feature type="compositionally biased region" description="Basic and acidic residues" evidence="1">
    <location>
        <begin position="49"/>
        <end position="61"/>
    </location>
</feature>
<accession>A0A8S9VDR3</accession>
<organism evidence="2 3">
    <name type="scientific">Phytophthora infestans</name>
    <name type="common">Potato late blight agent</name>
    <name type="synonym">Botrytis infestans</name>
    <dbReference type="NCBI Taxonomy" id="4787"/>
    <lineage>
        <taxon>Eukaryota</taxon>
        <taxon>Sar</taxon>
        <taxon>Stramenopiles</taxon>
        <taxon>Oomycota</taxon>
        <taxon>Peronosporomycetes</taxon>
        <taxon>Peronosporales</taxon>
        <taxon>Peronosporaceae</taxon>
        <taxon>Phytophthora</taxon>
    </lineage>
</organism>